<dbReference type="RefSeq" id="WP_284195998.1">
    <property type="nucleotide sequence ID" value="NZ_BSOG01000002.1"/>
</dbReference>
<evidence type="ECO:0008006" key="3">
    <source>
        <dbReference type="Google" id="ProtNLM"/>
    </source>
</evidence>
<protein>
    <recommendedName>
        <fullName evidence="3">Type VI secretion system baseplate subunit TssF</fullName>
    </recommendedName>
</protein>
<dbReference type="PANTHER" id="PTHR35370">
    <property type="entry name" value="CYTOPLASMIC PROTEIN-RELATED-RELATED"/>
    <property type="match status" value="1"/>
</dbReference>
<evidence type="ECO:0000313" key="1">
    <source>
        <dbReference type="EMBL" id="GLR12867.1"/>
    </source>
</evidence>
<reference evidence="2" key="1">
    <citation type="journal article" date="2019" name="Int. J. Syst. Evol. Microbiol.">
        <title>The Global Catalogue of Microorganisms (GCM) 10K type strain sequencing project: providing services to taxonomists for standard genome sequencing and annotation.</title>
        <authorList>
            <consortium name="The Broad Institute Genomics Platform"/>
            <consortium name="The Broad Institute Genome Sequencing Center for Infectious Disease"/>
            <person name="Wu L."/>
            <person name="Ma J."/>
        </authorList>
    </citation>
    <scope>NUCLEOTIDE SEQUENCE [LARGE SCALE GENOMIC DNA]</scope>
    <source>
        <strain evidence="2">NBRC 110044</strain>
    </source>
</reference>
<dbReference type="EMBL" id="BSOG01000002">
    <property type="protein sequence ID" value="GLR12867.1"/>
    <property type="molecule type" value="Genomic_DNA"/>
</dbReference>
<dbReference type="PANTHER" id="PTHR35370:SF1">
    <property type="entry name" value="TYPE VI SECRETION SYSTEM COMPONENT TSSF1"/>
    <property type="match status" value="1"/>
</dbReference>
<evidence type="ECO:0000313" key="2">
    <source>
        <dbReference type="Proteomes" id="UP001156706"/>
    </source>
</evidence>
<dbReference type="PIRSF" id="PIRSF028304">
    <property type="entry name" value="UCP028304"/>
    <property type="match status" value="1"/>
</dbReference>
<dbReference type="NCBIfam" id="TIGR03359">
    <property type="entry name" value="VI_chp_6"/>
    <property type="match status" value="1"/>
</dbReference>
<keyword evidence="2" id="KW-1185">Reference proteome</keyword>
<accession>A0ABQ5YGT0</accession>
<dbReference type="Proteomes" id="UP001156706">
    <property type="component" value="Unassembled WGS sequence"/>
</dbReference>
<dbReference type="Pfam" id="PF05947">
    <property type="entry name" value="T6SS_TssF"/>
    <property type="match status" value="1"/>
</dbReference>
<comment type="caution">
    <text evidence="1">The sequence shown here is derived from an EMBL/GenBank/DDBJ whole genome shotgun (WGS) entry which is preliminary data.</text>
</comment>
<gene>
    <name evidence="1" type="ORF">GCM10007907_16570</name>
</gene>
<sequence length="603" mass="67238">MDRSLSFRDYFESELGQLREQAVTFGQDYPATAQALALGQGKSGDPHVELLMQSFAFLAGRLRHQLDRDASQLPNALMAQLYPHLEAPIPSLLVAELTPRPDANYAQAVRLERGREFHALARDEAGRHVRCRMSACFDIPLVPLEIVEVRQISTTAFDGLSNDPAVHSVLKLRLRTTGQHPLAALALSKLRFYLDIENPACWRLYELLSLQLAGIATLDGSQQLRRQGADALRWLGFDDSEAAVATDMVTHPGYRLVQEYFAFPEKFLFFELSGLDFAGAGQEAELLLLLKSTVDKSLDPGPRSLRLNCAPLVNLFPQRIEPLALDHSRYEYRLSADLAQHRHTEIYRIETLTAIRPGEPPRPLSPYFALDGFDRLEQQDYFYVTRRDESTVRSVPGTETYVSFLDMGFDLQRPSDETIGGRALCTNRRLAEQLCAGDKLTLEGSGPVKAAQVASKPTPHQSPVLLGKQPWALISQLLLNHLPLTGNAQGLGALKSMLRLHLGRATLLGAKQIDSLSGLSTEPIVRAFNRDGYRHMVEGLHITIKIDRQRFEGCSPVLFAAVLRRFFALFASVNMLTELSLETHDVKGKLKTWPPMAGEQVVL</sequence>
<name>A0ABQ5YGT0_9NEIS</name>
<organism evidence="1 2">
    <name type="scientific">Chitinimonas prasina</name>
    <dbReference type="NCBI Taxonomy" id="1434937"/>
    <lineage>
        <taxon>Bacteria</taxon>
        <taxon>Pseudomonadati</taxon>
        <taxon>Pseudomonadota</taxon>
        <taxon>Betaproteobacteria</taxon>
        <taxon>Neisseriales</taxon>
        <taxon>Chitinibacteraceae</taxon>
        <taxon>Chitinimonas</taxon>
    </lineage>
</organism>
<proteinExistence type="predicted"/>
<dbReference type="InterPro" id="IPR010272">
    <property type="entry name" value="T6SS_TssF"/>
</dbReference>